<reference evidence="2 3" key="1">
    <citation type="submission" date="2023-02" db="EMBL/GenBank/DDBJ databases">
        <title>Genome sequence of Lacticaseibacillus sp. KACC 23028.</title>
        <authorList>
            <person name="Kim S."/>
            <person name="Heo J."/>
            <person name="Kwon S.-W."/>
        </authorList>
    </citation>
    <scope>NUCLEOTIDE SEQUENCE [LARGE SCALE GENOMIC DNA]</scope>
    <source>
        <strain evidence="2 3">KACC 23028</strain>
    </source>
</reference>
<name>A0ABY7WSY6_9LACO</name>
<keyword evidence="1" id="KW-1133">Transmembrane helix</keyword>
<protein>
    <submittedName>
        <fullName evidence="2">Uncharacterized protein</fullName>
    </submittedName>
</protein>
<evidence type="ECO:0000256" key="1">
    <source>
        <dbReference type="SAM" id="Phobius"/>
    </source>
</evidence>
<feature type="transmembrane region" description="Helical" evidence="1">
    <location>
        <begin position="6"/>
        <end position="23"/>
    </location>
</feature>
<keyword evidence="3" id="KW-1185">Reference proteome</keyword>
<gene>
    <name evidence="2" type="ORF">PQ472_01030</name>
</gene>
<keyword evidence="1" id="KW-0472">Membrane</keyword>
<sequence length="70" mass="7948">MITFGPNLLVSLVLVAIAVWELYQGRQYWRTFKRTAGPQSSPFALFAMYFPYIFALAMVAGAIVFLNVRL</sequence>
<evidence type="ECO:0000313" key="3">
    <source>
        <dbReference type="Proteomes" id="UP001220377"/>
    </source>
</evidence>
<evidence type="ECO:0000313" key="2">
    <source>
        <dbReference type="EMBL" id="WDF82856.1"/>
    </source>
</evidence>
<dbReference type="RefSeq" id="WP_274260592.1">
    <property type="nucleotide sequence ID" value="NZ_CP117884.1"/>
</dbReference>
<dbReference type="EMBL" id="CP117884">
    <property type="protein sequence ID" value="WDF82856.1"/>
    <property type="molecule type" value="Genomic_DNA"/>
</dbReference>
<keyword evidence="1" id="KW-0812">Transmembrane</keyword>
<dbReference type="Proteomes" id="UP001220377">
    <property type="component" value="Chromosome"/>
</dbReference>
<accession>A0ABY7WSY6</accession>
<organism evidence="2 3">
    <name type="scientific">Lacticaseibacillus pabuli</name>
    <dbReference type="NCBI Taxonomy" id="3025672"/>
    <lineage>
        <taxon>Bacteria</taxon>
        <taxon>Bacillati</taxon>
        <taxon>Bacillota</taxon>
        <taxon>Bacilli</taxon>
        <taxon>Lactobacillales</taxon>
        <taxon>Lactobacillaceae</taxon>
        <taxon>Lacticaseibacillus</taxon>
    </lineage>
</organism>
<proteinExistence type="predicted"/>
<feature type="transmembrane region" description="Helical" evidence="1">
    <location>
        <begin position="43"/>
        <end position="66"/>
    </location>
</feature>